<feature type="region of interest" description="Disordered" evidence="1">
    <location>
        <begin position="88"/>
        <end position="142"/>
    </location>
</feature>
<dbReference type="AlphaFoldDB" id="A0A2H3CMJ2"/>
<organism evidence="2 3">
    <name type="scientific">Armillaria gallica</name>
    <name type="common">Bulbous honey fungus</name>
    <name type="synonym">Armillaria bulbosa</name>
    <dbReference type="NCBI Taxonomy" id="47427"/>
    <lineage>
        <taxon>Eukaryota</taxon>
        <taxon>Fungi</taxon>
        <taxon>Dikarya</taxon>
        <taxon>Basidiomycota</taxon>
        <taxon>Agaricomycotina</taxon>
        <taxon>Agaricomycetes</taxon>
        <taxon>Agaricomycetidae</taxon>
        <taxon>Agaricales</taxon>
        <taxon>Marasmiineae</taxon>
        <taxon>Physalacriaceae</taxon>
        <taxon>Armillaria</taxon>
    </lineage>
</organism>
<gene>
    <name evidence="2" type="ORF">ARMGADRAFT_77784</name>
</gene>
<name>A0A2H3CMJ2_ARMGA</name>
<keyword evidence="3" id="KW-1185">Reference proteome</keyword>
<protein>
    <submittedName>
        <fullName evidence="2">Uncharacterized protein</fullName>
    </submittedName>
</protein>
<evidence type="ECO:0000313" key="3">
    <source>
        <dbReference type="Proteomes" id="UP000217790"/>
    </source>
</evidence>
<evidence type="ECO:0000313" key="2">
    <source>
        <dbReference type="EMBL" id="PBK80422.1"/>
    </source>
</evidence>
<dbReference type="Proteomes" id="UP000217790">
    <property type="component" value="Unassembled WGS sequence"/>
</dbReference>
<dbReference type="OrthoDB" id="2932639at2759"/>
<evidence type="ECO:0000256" key="1">
    <source>
        <dbReference type="SAM" id="MobiDB-lite"/>
    </source>
</evidence>
<dbReference type="InParanoid" id="A0A2H3CMJ2"/>
<reference evidence="3" key="1">
    <citation type="journal article" date="2017" name="Nat. Ecol. Evol.">
        <title>Genome expansion and lineage-specific genetic innovations in the forest pathogenic fungi Armillaria.</title>
        <authorList>
            <person name="Sipos G."/>
            <person name="Prasanna A.N."/>
            <person name="Walter M.C."/>
            <person name="O'Connor E."/>
            <person name="Balint B."/>
            <person name="Krizsan K."/>
            <person name="Kiss B."/>
            <person name="Hess J."/>
            <person name="Varga T."/>
            <person name="Slot J."/>
            <person name="Riley R."/>
            <person name="Boka B."/>
            <person name="Rigling D."/>
            <person name="Barry K."/>
            <person name="Lee J."/>
            <person name="Mihaltcheva S."/>
            <person name="LaButti K."/>
            <person name="Lipzen A."/>
            <person name="Waldron R."/>
            <person name="Moloney N.M."/>
            <person name="Sperisen C."/>
            <person name="Kredics L."/>
            <person name="Vagvoelgyi C."/>
            <person name="Patrignani A."/>
            <person name="Fitzpatrick D."/>
            <person name="Nagy I."/>
            <person name="Doyle S."/>
            <person name="Anderson J.B."/>
            <person name="Grigoriev I.V."/>
            <person name="Gueldener U."/>
            <person name="Muensterkoetter M."/>
            <person name="Nagy L.G."/>
        </authorList>
    </citation>
    <scope>NUCLEOTIDE SEQUENCE [LARGE SCALE GENOMIC DNA]</scope>
    <source>
        <strain evidence="3">Ar21-2</strain>
    </source>
</reference>
<accession>A0A2H3CMJ2</accession>
<proteinExistence type="predicted"/>
<dbReference type="EMBL" id="KZ293745">
    <property type="protein sequence ID" value="PBK80422.1"/>
    <property type="molecule type" value="Genomic_DNA"/>
</dbReference>
<sequence length="142" mass="15484">MNVIDETKAAVATYLAIPTPTLAQLVFAIDSVDEAHVAILEAMEEAIHSAQVEADKCNEREKAHQDALSSVQELVDMEVRRTEEAYQARKELDDTAPRTPFKITKALQGPQPSNKRKRAKEHLAQGGVHDVVPESADIGTGA</sequence>